<name>A0A8B7ZN54_ACAPL</name>
<dbReference type="RefSeq" id="XP_022106870.1">
    <property type="nucleotide sequence ID" value="XM_022251178.1"/>
</dbReference>
<dbReference type="SUPFAM" id="SSF48350">
    <property type="entry name" value="GTPase activation domain, GAP"/>
    <property type="match status" value="1"/>
</dbReference>
<evidence type="ECO:0000313" key="8">
    <source>
        <dbReference type="RefSeq" id="XP_022106865.1"/>
    </source>
</evidence>
<evidence type="ECO:0000313" key="9">
    <source>
        <dbReference type="RefSeq" id="XP_022106866.1"/>
    </source>
</evidence>
<keyword evidence="1" id="KW-0343">GTPase activation</keyword>
<dbReference type="RefSeq" id="XP_022106866.1">
    <property type="nucleotide sequence ID" value="XM_022251174.1"/>
</dbReference>
<dbReference type="RefSeq" id="XP_022106867.1">
    <property type="nucleotide sequence ID" value="XM_022251175.1"/>
</dbReference>
<dbReference type="PROSITE" id="PS50238">
    <property type="entry name" value="RHOGAP"/>
    <property type="match status" value="1"/>
</dbReference>
<dbReference type="RefSeq" id="XP_022106864.1">
    <property type="nucleotide sequence ID" value="XM_022251172.1"/>
</dbReference>
<feature type="region of interest" description="Disordered" evidence="3">
    <location>
        <begin position="29"/>
        <end position="62"/>
    </location>
</feature>
<proteinExistence type="predicted"/>
<dbReference type="Pfam" id="PF00620">
    <property type="entry name" value="RhoGAP"/>
    <property type="match status" value="1"/>
</dbReference>
<dbReference type="GO" id="GO:0030833">
    <property type="term" value="P:regulation of actin filament polymerization"/>
    <property type="evidence" value="ECO:0007669"/>
    <property type="project" value="TreeGrafter"/>
</dbReference>
<dbReference type="GO" id="GO:0051056">
    <property type="term" value="P:regulation of small GTPase mediated signal transduction"/>
    <property type="evidence" value="ECO:0007669"/>
    <property type="project" value="TreeGrafter"/>
</dbReference>
<dbReference type="InterPro" id="IPR000198">
    <property type="entry name" value="RhoGAP_dom"/>
</dbReference>
<keyword evidence="5" id="KW-1185">Reference proteome</keyword>
<feature type="compositionally biased region" description="Basic residues" evidence="3">
    <location>
        <begin position="148"/>
        <end position="158"/>
    </location>
</feature>
<dbReference type="InterPro" id="IPR008936">
    <property type="entry name" value="Rho_GTPase_activation_prot"/>
</dbReference>
<evidence type="ECO:0000313" key="5">
    <source>
        <dbReference type="Proteomes" id="UP000694845"/>
    </source>
</evidence>
<dbReference type="GeneID" id="110987977"/>
<dbReference type="Proteomes" id="UP000694845">
    <property type="component" value="Unplaced"/>
</dbReference>
<dbReference type="AlphaFoldDB" id="A0A8B7ZN54"/>
<comment type="function">
    <text evidence="2">GTPase activator for the Rho-type GTPases by converting them to an inactive GDP-bound state.</text>
</comment>
<dbReference type="FunFam" id="1.10.555.10:FF:000018">
    <property type="entry name" value="Rho GTPase activating protein 28"/>
    <property type="match status" value="1"/>
</dbReference>
<evidence type="ECO:0000313" key="10">
    <source>
        <dbReference type="RefSeq" id="XP_022106867.1"/>
    </source>
</evidence>
<evidence type="ECO:0000256" key="1">
    <source>
        <dbReference type="ARBA" id="ARBA00022468"/>
    </source>
</evidence>
<dbReference type="Gene3D" id="1.10.555.10">
    <property type="entry name" value="Rho GTPase activation protein"/>
    <property type="match status" value="1"/>
</dbReference>
<dbReference type="SMART" id="SM00324">
    <property type="entry name" value="RhoGAP"/>
    <property type="match status" value="1"/>
</dbReference>
<organism evidence="5 7">
    <name type="scientific">Acanthaster planci</name>
    <name type="common">Crown-of-thorns starfish</name>
    <dbReference type="NCBI Taxonomy" id="133434"/>
    <lineage>
        <taxon>Eukaryota</taxon>
        <taxon>Metazoa</taxon>
        <taxon>Echinodermata</taxon>
        <taxon>Eleutherozoa</taxon>
        <taxon>Asterozoa</taxon>
        <taxon>Asteroidea</taxon>
        <taxon>Valvatacea</taxon>
        <taxon>Valvatida</taxon>
        <taxon>Acanthasteridae</taxon>
        <taxon>Acanthaster</taxon>
    </lineage>
</organism>
<dbReference type="InterPro" id="IPR057323">
    <property type="entry name" value="RHG40/28/18_ubiquitin"/>
</dbReference>
<dbReference type="RefSeq" id="XP_022106869.1">
    <property type="nucleotide sequence ID" value="XM_022251177.1"/>
</dbReference>
<dbReference type="RefSeq" id="XP_022106863.1">
    <property type="nucleotide sequence ID" value="XM_022251171.1"/>
</dbReference>
<protein>
    <submittedName>
        <fullName evidence="6 7">Rho GTPase-activating protein 18-like isoform X1</fullName>
    </submittedName>
</protein>
<dbReference type="PANTHER" id="PTHR14963">
    <property type="entry name" value="RHO GTPASE ACTIVATING PROTEIN 18,19-RELATED"/>
    <property type="match status" value="1"/>
</dbReference>
<dbReference type="PANTHER" id="PTHR14963:SF1">
    <property type="entry name" value="RHO GTPASE-ACTIVATING PROTEIN CONUNDRUM"/>
    <property type="match status" value="1"/>
</dbReference>
<feature type="region of interest" description="Disordered" evidence="3">
    <location>
        <begin position="128"/>
        <end position="160"/>
    </location>
</feature>
<accession>A0A8B7ZN54</accession>
<dbReference type="GO" id="GO:0005737">
    <property type="term" value="C:cytoplasm"/>
    <property type="evidence" value="ECO:0007669"/>
    <property type="project" value="TreeGrafter"/>
</dbReference>
<dbReference type="RefSeq" id="XP_022106865.1">
    <property type="nucleotide sequence ID" value="XM_022251173.1"/>
</dbReference>
<sequence length="674" mass="76568">MHQPRDRTGKNTADFEAYFSELEEIQQACKMAESNGSNSCTDGEDEEAKTPDGKQSSREPELRWLKEAGLSSIADTLKDGKILDEGVVDNATSTLTRTQAEAVKKRVEKVNETLRHKQRQESRIPDVRDIFPPNQEHSSMTHTDGRGVAKRGSRRTRSRTLPEGLTSEKLLSKYKDASSGVADSVNSGVKILSLTNTMPITVPSQKGNYDNFLRPHARDSILDLQSSEDISLRQDDLLRSLSAALPNISIARDKLGITPVHFLSPKDIDRVRQIALIELTAMFDRLGLSFQPVRKSSRKKYKDSGIFGVPLTTLVENDRLWRPETDTPLVLQKIISYLEENGLDEEGVLRVPGSSARIKQLREEIETLFYEGKFKFEDLRVNDVVGLLKQFLRDLPTPILTLDYINAFAMVEKIQDRKKQLQCLNLLILVLPDIHRATLKLVLKFLGKVVDHEPQNKMSLNNIAMIMAPNLFTTQSARKKSPDYAELQFAAGTCNVMRMLVKYHNILWVVPFRMMEQVRRMCEVETKKTKDSKSVMTLFRKKDRKSSAAEYDVEDGVIRIQMPGNEKISNTVRLHEHMTAGDIVSHFTQHVVQPSAPEVPFKRTNSRRRSRRKTFERNGDVSGLISQFTPNRTRYFLYEIGGNIGERCLDPDTNMEALLRVNPTAEWVINAKTN</sequence>
<feature type="compositionally biased region" description="Basic and acidic residues" evidence="3">
    <location>
        <begin position="48"/>
        <end position="62"/>
    </location>
</feature>
<dbReference type="OrthoDB" id="27680at2759"/>
<feature type="domain" description="Rho-GAP" evidence="4">
    <location>
        <begin position="309"/>
        <end position="508"/>
    </location>
</feature>
<evidence type="ECO:0000259" key="4">
    <source>
        <dbReference type="PROSITE" id="PS50238"/>
    </source>
</evidence>
<evidence type="ECO:0000256" key="2">
    <source>
        <dbReference type="ARBA" id="ARBA00055252"/>
    </source>
</evidence>
<evidence type="ECO:0000256" key="3">
    <source>
        <dbReference type="SAM" id="MobiDB-lite"/>
    </source>
</evidence>
<evidence type="ECO:0000313" key="12">
    <source>
        <dbReference type="RefSeq" id="XP_022106870.1"/>
    </source>
</evidence>
<evidence type="ECO:0000313" key="6">
    <source>
        <dbReference type="RefSeq" id="XP_022106863.1"/>
    </source>
</evidence>
<dbReference type="Pfam" id="PF25442">
    <property type="entry name" value="Ubiquitin_RHG40_C"/>
    <property type="match status" value="1"/>
</dbReference>
<evidence type="ECO:0000313" key="11">
    <source>
        <dbReference type="RefSeq" id="XP_022106869.1"/>
    </source>
</evidence>
<reference evidence="6 7" key="1">
    <citation type="submission" date="2025-04" db="UniProtKB">
        <authorList>
            <consortium name="RefSeq"/>
        </authorList>
    </citation>
    <scope>IDENTIFICATION</scope>
</reference>
<dbReference type="GO" id="GO:0007165">
    <property type="term" value="P:signal transduction"/>
    <property type="evidence" value="ECO:0007669"/>
    <property type="project" value="InterPro"/>
</dbReference>
<dbReference type="KEGG" id="aplc:110987977"/>
<gene>
    <name evidence="6 7 8 9 10 11 12" type="primary">LOC110987977</name>
</gene>
<evidence type="ECO:0000313" key="7">
    <source>
        <dbReference type="RefSeq" id="XP_022106864.1"/>
    </source>
</evidence>
<dbReference type="GO" id="GO:0005096">
    <property type="term" value="F:GTPase activator activity"/>
    <property type="evidence" value="ECO:0007669"/>
    <property type="project" value="UniProtKB-KW"/>
</dbReference>